<dbReference type="Proteomes" id="UP000030147">
    <property type="component" value="Unassembled WGS sequence"/>
</dbReference>
<dbReference type="EMBL" id="AVBF01000014">
    <property type="protein sequence ID" value="KGP73360.1"/>
    <property type="molecule type" value="Genomic_DNA"/>
</dbReference>
<evidence type="ECO:0000259" key="7">
    <source>
        <dbReference type="Pfam" id="PF06271"/>
    </source>
</evidence>
<keyword evidence="2" id="KW-1003">Cell membrane</keyword>
<evidence type="ECO:0000256" key="1">
    <source>
        <dbReference type="ARBA" id="ARBA00004651"/>
    </source>
</evidence>
<evidence type="ECO:0000256" key="5">
    <source>
        <dbReference type="ARBA" id="ARBA00023136"/>
    </source>
</evidence>
<evidence type="ECO:0000313" key="9">
    <source>
        <dbReference type="Proteomes" id="UP000030147"/>
    </source>
</evidence>
<dbReference type="PANTHER" id="PTHR36115:SF9">
    <property type="entry name" value="LMO1584 PROTEIN"/>
    <property type="match status" value="1"/>
</dbReference>
<dbReference type="GO" id="GO:0005886">
    <property type="term" value="C:plasma membrane"/>
    <property type="evidence" value="ECO:0007669"/>
    <property type="project" value="UniProtKB-SubCell"/>
</dbReference>
<comment type="subcellular location">
    <subcellularLocation>
        <location evidence="1">Cell membrane</location>
        <topology evidence="1">Multi-pass membrane protein</topology>
    </subcellularLocation>
</comment>
<keyword evidence="9" id="KW-1185">Reference proteome</keyword>
<evidence type="ECO:0000313" key="8">
    <source>
        <dbReference type="EMBL" id="KGP73360.1"/>
    </source>
</evidence>
<name>A0A0A2TVT5_9BACI</name>
<accession>A0A0A2TVT5</accession>
<keyword evidence="5 6" id="KW-0472">Membrane</keyword>
<dbReference type="AlphaFoldDB" id="A0A0A2TVT5"/>
<dbReference type="Pfam" id="PF06271">
    <property type="entry name" value="RDD"/>
    <property type="match status" value="1"/>
</dbReference>
<keyword evidence="4 6" id="KW-1133">Transmembrane helix</keyword>
<keyword evidence="3 6" id="KW-0812">Transmembrane</keyword>
<feature type="transmembrane region" description="Helical" evidence="6">
    <location>
        <begin position="99"/>
        <end position="119"/>
    </location>
</feature>
<dbReference type="InterPro" id="IPR051791">
    <property type="entry name" value="Pra-immunoreactive"/>
</dbReference>
<dbReference type="InterPro" id="IPR010432">
    <property type="entry name" value="RDD"/>
</dbReference>
<evidence type="ECO:0000256" key="2">
    <source>
        <dbReference type="ARBA" id="ARBA00022475"/>
    </source>
</evidence>
<evidence type="ECO:0000256" key="6">
    <source>
        <dbReference type="SAM" id="Phobius"/>
    </source>
</evidence>
<feature type="transmembrane region" description="Helical" evidence="6">
    <location>
        <begin position="53"/>
        <end position="70"/>
    </location>
</feature>
<gene>
    <name evidence="8" type="ORF">N782_05655</name>
</gene>
<evidence type="ECO:0000256" key="3">
    <source>
        <dbReference type="ARBA" id="ARBA00022692"/>
    </source>
</evidence>
<feature type="transmembrane region" description="Helical" evidence="6">
    <location>
        <begin position="20"/>
        <end position="41"/>
    </location>
</feature>
<reference evidence="8 9" key="1">
    <citation type="journal article" date="2015" name="Stand. Genomic Sci.">
        <title>High quality draft genome sequence of the moderately halophilic bacterium Pontibacillus yanchengensis Y32(T) and comparison among Pontibacillus genomes.</title>
        <authorList>
            <person name="Huang J."/>
            <person name="Qiao Z.X."/>
            <person name="Tang J.W."/>
            <person name="Wang G."/>
        </authorList>
    </citation>
    <scope>NUCLEOTIDE SEQUENCE [LARGE SCALE GENOMIC DNA]</scope>
    <source>
        <strain evidence="8 9">Y32</strain>
    </source>
</reference>
<feature type="domain" description="RDD" evidence="7">
    <location>
        <begin position="6"/>
        <end position="132"/>
    </location>
</feature>
<organism evidence="8 9">
    <name type="scientific">Pontibacillus yanchengensis Y32</name>
    <dbReference type="NCBI Taxonomy" id="1385514"/>
    <lineage>
        <taxon>Bacteria</taxon>
        <taxon>Bacillati</taxon>
        <taxon>Bacillota</taxon>
        <taxon>Bacilli</taxon>
        <taxon>Bacillales</taxon>
        <taxon>Bacillaceae</taxon>
        <taxon>Pontibacillus</taxon>
    </lineage>
</organism>
<dbReference type="PANTHER" id="PTHR36115">
    <property type="entry name" value="PROLINE-RICH ANTIGEN HOMOLOG-RELATED"/>
    <property type="match status" value="1"/>
</dbReference>
<dbReference type="STRING" id="1385514.N782_05655"/>
<comment type="caution">
    <text evidence="8">The sequence shown here is derived from an EMBL/GenBank/DDBJ whole genome shotgun (WGS) entry which is preliminary data.</text>
</comment>
<proteinExistence type="predicted"/>
<dbReference type="eggNOG" id="COG1714">
    <property type="taxonomic scope" value="Bacteria"/>
</dbReference>
<sequence length="143" mass="16267">MLMLKYASFGRRFLADILDYLLFGLVVATIIFFVTGEFSLVDASDSIYFELSHLLYMTLLPLLWSGYIVGKRIFNIYVTKDDQPLTLTTMALREIFGKYILAGLTLGITLIISFFMVNIREDRRAIHDLIAGTYVVHGKPAKT</sequence>
<protein>
    <submittedName>
        <fullName evidence="8">Membrane protein</fullName>
    </submittedName>
</protein>
<evidence type="ECO:0000256" key="4">
    <source>
        <dbReference type="ARBA" id="ARBA00022989"/>
    </source>
</evidence>